<reference evidence="1 2" key="1">
    <citation type="submission" date="2019-07" db="EMBL/GenBank/DDBJ databases">
        <title>Whole genome shotgun sequence of Nocardia ninae NBRC 108245.</title>
        <authorList>
            <person name="Hosoyama A."/>
            <person name="Uohara A."/>
            <person name="Ohji S."/>
            <person name="Ichikawa N."/>
        </authorList>
    </citation>
    <scope>NUCLEOTIDE SEQUENCE [LARGE SCALE GENOMIC DNA]</scope>
    <source>
        <strain evidence="1 2">NBRC 108245</strain>
    </source>
</reference>
<evidence type="ECO:0000313" key="2">
    <source>
        <dbReference type="Proteomes" id="UP000321424"/>
    </source>
</evidence>
<name>A0A511MKX2_9NOCA</name>
<proteinExistence type="predicted"/>
<accession>A0A511MKX2</accession>
<protein>
    <submittedName>
        <fullName evidence="1">Uncharacterized protein</fullName>
    </submittedName>
</protein>
<sequence>MRLAAAMSRWVIGSAPLHAERETMAGLLAIGRRVVPLRDRLCVEWDIVAYSLGVRRHVVPLGE</sequence>
<comment type="caution">
    <text evidence="1">The sequence shown here is derived from an EMBL/GenBank/DDBJ whole genome shotgun (WGS) entry which is preliminary data.</text>
</comment>
<dbReference type="AlphaFoldDB" id="A0A511MKX2"/>
<gene>
    <name evidence="1" type="ORF">NN4_58030</name>
</gene>
<keyword evidence="2" id="KW-1185">Reference proteome</keyword>
<evidence type="ECO:0000313" key="1">
    <source>
        <dbReference type="EMBL" id="GEM41284.1"/>
    </source>
</evidence>
<dbReference type="Proteomes" id="UP000321424">
    <property type="component" value="Unassembled WGS sequence"/>
</dbReference>
<dbReference type="EMBL" id="BJXA01000048">
    <property type="protein sequence ID" value="GEM41284.1"/>
    <property type="molecule type" value="Genomic_DNA"/>
</dbReference>
<organism evidence="1 2">
    <name type="scientific">Nocardia ninae NBRC 108245</name>
    <dbReference type="NCBI Taxonomy" id="1210091"/>
    <lineage>
        <taxon>Bacteria</taxon>
        <taxon>Bacillati</taxon>
        <taxon>Actinomycetota</taxon>
        <taxon>Actinomycetes</taxon>
        <taxon>Mycobacteriales</taxon>
        <taxon>Nocardiaceae</taxon>
        <taxon>Nocardia</taxon>
    </lineage>
</organism>